<feature type="chain" id="PRO_5046864265" evidence="1">
    <location>
        <begin position="28"/>
        <end position="640"/>
    </location>
</feature>
<feature type="domain" description="DUF3857" evidence="3">
    <location>
        <begin position="60"/>
        <end position="213"/>
    </location>
</feature>
<evidence type="ECO:0000256" key="1">
    <source>
        <dbReference type="SAM" id="SignalP"/>
    </source>
</evidence>
<protein>
    <submittedName>
        <fullName evidence="4">Transglutaminase-like putative cysteine protease</fullName>
    </submittedName>
</protein>
<dbReference type="Pfam" id="PF01841">
    <property type="entry name" value="Transglut_core"/>
    <property type="match status" value="1"/>
</dbReference>
<dbReference type="Pfam" id="PF12969">
    <property type="entry name" value="DUF3857"/>
    <property type="match status" value="1"/>
</dbReference>
<evidence type="ECO:0000259" key="3">
    <source>
        <dbReference type="Pfam" id="PF12969"/>
    </source>
</evidence>
<dbReference type="InterPro" id="IPR024618">
    <property type="entry name" value="DUF3857"/>
</dbReference>
<accession>A0ABU0I9Q5</accession>
<feature type="signal peptide" evidence="1">
    <location>
        <begin position="1"/>
        <end position="27"/>
    </location>
</feature>
<dbReference type="InterPro" id="IPR002931">
    <property type="entry name" value="Transglutaminase-like"/>
</dbReference>
<feature type="domain" description="Transglutaminase-like" evidence="2">
    <location>
        <begin position="264"/>
        <end position="345"/>
    </location>
</feature>
<gene>
    <name evidence="4" type="ORF">QO005_000673</name>
</gene>
<dbReference type="RefSeq" id="WP_307156536.1">
    <property type="nucleotide sequence ID" value="NZ_JAUSWH010000001.1"/>
</dbReference>
<name>A0ABU0I9Q5_9HYPH</name>
<dbReference type="SUPFAM" id="SSF54001">
    <property type="entry name" value="Cysteine proteinases"/>
    <property type="match status" value="1"/>
</dbReference>
<dbReference type="Gene3D" id="2.60.40.3140">
    <property type="match status" value="1"/>
</dbReference>
<keyword evidence="1" id="KW-0732">Signal</keyword>
<organism evidence="4 5">
    <name type="scientific">Rhizobium paknamense</name>
    <dbReference type="NCBI Taxonomy" id="1206817"/>
    <lineage>
        <taxon>Bacteria</taxon>
        <taxon>Pseudomonadati</taxon>
        <taxon>Pseudomonadota</taxon>
        <taxon>Alphaproteobacteria</taxon>
        <taxon>Hyphomicrobiales</taxon>
        <taxon>Rhizobiaceae</taxon>
        <taxon>Rhizobium/Agrobacterium group</taxon>
        <taxon>Rhizobium</taxon>
    </lineage>
</organism>
<evidence type="ECO:0000313" key="5">
    <source>
        <dbReference type="Proteomes" id="UP001235269"/>
    </source>
</evidence>
<dbReference type="Gene3D" id="3.10.620.30">
    <property type="match status" value="1"/>
</dbReference>
<reference evidence="4 5" key="1">
    <citation type="submission" date="2023-07" db="EMBL/GenBank/DDBJ databases">
        <title>Genomic Encyclopedia of Type Strains, Phase IV (KMG-IV): sequencing the most valuable type-strain genomes for metagenomic binning, comparative biology and taxonomic classification.</title>
        <authorList>
            <person name="Goeker M."/>
        </authorList>
    </citation>
    <scope>NUCLEOTIDE SEQUENCE [LARGE SCALE GENOMIC DNA]</scope>
    <source>
        <strain evidence="4 5">DSM 100301</strain>
    </source>
</reference>
<sequence length="640" mass="69671">MPRFHPCRALPSLLFAILLGASGSAVAAAEGRKADEGNHVVWSYDIHGDQTFDLTETLDVQPVPAGGLAGKSQYEFSFQPENQKLEVAEAWVVTAGGQKLTVPASDIFIRPSQQARDMPGFTSEQTMSVIFPQVSPGAKVHLVWHFQQAKPGLFGINMVLGALTLGALHAMDVHITVPQSVPLRYYADPGVKVEDTQSGDLRHIDAAFRDIPALRVPYGSINTLEYRPKFMATTLTSLTEYGARIVGLRPPPPSKETTAALEGLVTRIAGGKKGLEAAAAIHGWIQQNIAYKAIFLNANDGWVEHSVDKILANGFGDCKDQAALMQALLAVKGIRSEPVVVNWGDKYTPYPLPLPIQFNHVILYLPDYDVFDNPDDQQAAFGALNESILGKQGVVLSSPSRVITLPQAKPDDFTIQDKARLNIDANGNLAGAAVLTISQPMAPSYRGIFIKGEPQTYLENILTANGQLGEGRFIREEPKDWHDPLTLTASWVTHDYVDLTEPDIFLPLTGGFDPNYLTRFAFLVRPDVTTAPIMVNAVHLSWHFDIPLPPGTSVKRLPQPVHVATPAGHFDMEVKEDQGLITVTRDFVSNRVFYGPRDYPEIQPVLTAAVKAGRAFAVLQHAAAKNFVESTASNALATGK</sequence>
<proteinExistence type="predicted"/>
<dbReference type="Gene3D" id="2.60.120.1130">
    <property type="match status" value="1"/>
</dbReference>
<evidence type="ECO:0000313" key="4">
    <source>
        <dbReference type="EMBL" id="MDQ0454358.1"/>
    </source>
</evidence>
<evidence type="ECO:0000259" key="2">
    <source>
        <dbReference type="Pfam" id="PF01841"/>
    </source>
</evidence>
<dbReference type="Proteomes" id="UP001235269">
    <property type="component" value="Unassembled WGS sequence"/>
</dbReference>
<keyword evidence="5" id="KW-1185">Reference proteome</keyword>
<dbReference type="EMBL" id="JAUSWH010000001">
    <property type="protein sequence ID" value="MDQ0454358.1"/>
    <property type="molecule type" value="Genomic_DNA"/>
</dbReference>
<dbReference type="InterPro" id="IPR038765">
    <property type="entry name" value="Papain-like_cys_pep_sf"/>
</dbReference>
<comment type="caution">
    <text evidence="4">The sequence shown here is derived from an EMBL/GenBank/DDBJ whole genome shotgun (WGS) entry which is preliminary data.</text>
</comment>